<feature type="region of interest" description="Disordered" evidence="1">
    <location>
        <begin position="1132"/>
        <end position="1158"/>
    </location>
</feature>
<proteinExistence type="predicted"/>
<dbReference type="InterPro" id="IPR042859">
    <property type="entry name" value="NOL11"/>
</dbReference>
<dbReference type="GO" id="GO:0005730">
    <property type="term" value="C:nucleolus"/>
    <property type="evidence" value="ECO:0007669"/>
    <property type="project" value="TreeGrafter"/>
</dbReference>
<dbReference type="PANTHER" id="PTHR15633">
    <property type="entry name" value="NUCLEOLAR PROTEIN 11"/>
    <property type="match status" value="1"/>
</dbReference>
<dbReference type="PANTHER" id="PTHR15633:SF2">
    <property type="entry name" value="NUCLEOLAR PROTEIN 11"/>
    <property type="match status" value="1"/>
</dbReference>
<reference evidence="2" key="1">
    <citation type="submission" date="2020-05" db="EMBL/GenBank/DDBJ databases">
        <title>Phylogenomic resolution of chytrid fungi.</title>
        <authorList>
            <person name="Stajich J.E."/>
            <person name="Amses K."/>
            <person name="Simmons R."/>
            <person name="Seto K."/>
            <person name="Myers J."/>
            <person name="Bonds A."/>
            <person name="Quandt C.A."/>
            <person name="Barry K."/>
            <person name="Liu P."/>
            <person name="Grigoriev I."/>
            <person name="Longcore J.E."/>
            <person name="James T.Y."/>
        </authorList>
    </citation>
    <scope>NUCLEOTIDE SEQUENCE</scope>
    <source>
        <strain evidence="2">JEL0379</strain>
    </source>
</reference>
<feature type="compositionally biased region" description="Basic and acidic residues" evidence="1">
    <location>
        <begin position="1148"/>
        <end position="1158"/>
    </location>
</feature>
<gene>
    <name evidence="2" type="ORF">HDU87_001954</name>
</gene>
<feature type="region of interest" description="Disordered" evidence="1">
    <location>
        <begin position="735"/>
        <end position="757"/>
    </location>
</feature>
<evidence type="ECO:0000313" key="3">
    <source>
        <dbReference type="Proteomes" id="UP001212152"/>
    </source>
</evidence>
<keyword evidence="3" id="KW-1185">Reference proteome</keyword>
<dbReference type="EMBL" id="JADGJQ010000016">
    <property type="protein sequence ID" value="KAJ3180445.1"/>
    <property type="molecule type" value="Genomic_DNA"/>
</dbReference>
<dbReference type="GO" id="GO:0030490">
    <property type="term" value="P:maturation of SSU-rRNA"/>
    <property type="evidence" value="ECO:0007669"/>
    <property type="project" value="InterPro"/>
</dbReference>
<dbReference type="AlphaFoldDB" id="A0AAD5XTJ5"/>
<comment type="caution">
    <text evidence="2">The sequence shown here is derived from an EMBL/GenBank/DDBJ whole genome shotgun (WGS) entry which is preliminary data.</text>
</comment>
<organism evidence="2 3">
    <name type="scientific">Geranomyces variabilis</name>
    <dbReference type="NCBI Taxonomy" id="109894"/>
    <lineage>
        <taxon>Eukaryota</taxon>
        <taxon>Fungi</taxon>
        <taxon>Fungi incertae sedis</taxon>
        <taxon>Chytridiomycota</taxon>
        <taxon>Chytridiomycota incertae sedis</taxon>
        <taxon>Chytridiomycetes</taxon>
        <taxon>Spizellomycetales</taxon>
        <taxon>Powellomycetaceae</taxon>
        <taxon>Geranomyces</taxon>
    </lineage>
</organism>
<evidence type="ECO:0000313" key="2">
    <source>
        <dbReference type="EMBL" id="KAJ3180445.1"/>
    </source>
</evidence>
<dbReference type="GO" id="GO:0003723">
    <property type="term" value="F:RNA binding"/>
    <property type="evidence" value="ECO:0007669"/>
    <property type="project" value="TreeGrafter"/>
</dbReference>
<feature type="compositionally biased region" description="Basic and acidic residues" evidence="1">
    <location>
        <begin position="70"/>
        <end position="79"/>
    </location>
</feature>
<evidence type="ECO:0000256" key="1">
    <source>
        <dbReference type="SAM" id="MobiDB-lite"/>
    </source>
</evidence>
<accession>A0AAD5XTJ5</accession>
<feature type="compositionally biased region" description="Low complexity" evidence="1">
    <location>
        <begin position="746"/>
        <end position="757"/>
    </location>
</feature>
<sequence>MASSVRIQEPYPLSAHPFSVALTRRIALLPSTPSTTQPLPPPPALAPLQFLTAAVAEHAYGHCSLHHHHQQDASDDTSHSQDTPAVDHAAQVVTVQGSAVYLYDLRRQQCLHSWSVPPGTLFSCPARYLPEQLAHDDPSATATAAAAQDANNNDDDVHAAASSNNLAGNVYAVIHTATDIPAKEEQKSVWMWQVDTAAAAAGEADGVTPTRAGKPNVAAIFDSPIQHLATFVPCKTAAAAAFVVLVHVGGNVTVASRALNTVATWSASASSAAASQVIWTTTFTELETDNHGQDVDDAWKVLRIVSVLRRRVVGGKDTYSVRVLVITAKESSARGGSTATVNLFSETAIPMPDDAAAAPVSFTLVAQQLVIAFSDSQVRVYDITRDGTELLCFSIADCKYVLPTNPATLGGPTMLSMHQIDTNYMAVVGSTAASRKAAGDELLTIWDIKYGAMHFQKLLNASDKSSSAVAGGGVVGSADASSGGGSSRRGARAFHTTMTVSPLTGPVITIATSRVHTLSPVTFSSTVDFVPFHCPPLTLAAVLGKLRKPLLFPTYSSSPSPPLGSVIDHNAIKPVGMGMATTAPVPPPSSSSSSLETDDAALAVWNTQLHDLDATDVDYVQRLLMQTDSDTFSKLFCEWMQKKLLALHEINVQAAEAARRRLAAESAGEVLVGKKEKKRKGKKAAAAGGAVDAMDVDGGDEAADVKEEAGDDSAAMDVDADDANTKIEIETAVTSTTPTLPPPAPQQEQQQQQQQPPLATYLTSKPSPKLLNRLPKVLISPTALNPLLAFCLRHPTKPQTFWPRHAMQYMLRSGAASTKCVAHGGILAAALEKGDMAIIETALRWCADLGEEEIVRAVQWVCVASDDDNADGVAGTRMRMLDSWADATRRARDKKTKAGMMMNVERSRQANLPEEGVELEVDLAEVAEEIEEGEIKTEQGGSIKIENSLSTTATVADAAQLLPGRGRAQFLRAIFARPRTDTFFVRALKKLSVEEVTVLLDWLHGILVVGKVEDDSDDDDDAAAAAALANESESQNRAPLWWFWEQPKFDDTPSVCQGRSLEEWDMALDVLPIILTAHLATILHTPTLVAQLAAMQESITLQTRLFTTLQTRLRAPLLLLHAEMAKKVEEEQQHAAALGGGGGAKQPDAARFDADGKDKTKGRRYKRMVEDVAGAKYEVEIYKI</sequence>
<dbReference type="Proteomes" id="UP001212152">
    <property type="component" value="Unassembled WGS sequence"/>
</dbReference>
<protein>
    <submittedName>
        <fullName evidence="2">Uncharacterized protein</fullName>
    </submittedName>
</protein>
<feature type="region of interest" description="Disordered" evidence="1">
    <location>
        <begin position="64"/>
        <end position="85"/>
    </location>
</feature>
<name>A0AAD5XTJ5_9FUNG</name>